<evidence type="ECO:0000256" key="1">
    <source>
        <dbReference type="ARBA" id="ARBA00010552"/>
    </source>
</evidence>
<dbReference type="EMBL" id="SHKO01000001">
    <property type="protein sequence ID" value="RZU00226.1"/>
    <property type="molecule type" value="Genomic_DNA"/>
</dbReference>
<protein>
    <submittedName>
        <fullName evidence="2">Reactive intermediate/imine deaminase</fullName>
    </submittedName>
</protein>
<proteinExistence type="inferred from homology"/>
<dbReference type="NCBIfam" id="TIGR00004">
    <property type="entry name" value="Rid family detoxifying hydrolase"/>
    <property type="match status" value="1"/>
</dbReference>
<dbReference type="Proteomes" id="UP000293398">
    <property type="component" value="Unassembled WGS sequence"/>
</dbReference>
<evidence type="ECO:0000313" key="2">
    <source>
        <dbReference type="EMBL" id="RZU00226.1"/>
    </source>
</evidence>
<dbReference type="FunFam" id="3.30.1330.40:FF:000001">
    <property type="entry name" value="L-PSP family endoribonuclease"/>
    <property type="match status" value="1"/>
</dbReference>
<dbReference type="PANTHER" id="PTHR11803">
    <property type="entry name" value="2-IMINOBUTANOATE/2-IMINOPROPANOATE DEAMINASE RIDA"/>
    <property type="match status" value="1"/>
</dbReference>
<dbReference type="PANTHER" id="PTHR11803:SF39">
    <property type="entry name" value="2-IMINOBUTANOATE_2-IMINOPROPANOATE DEAMINASE"/>
    <property type="match status" value="1"/>
</dbReference>
<sequence>MTKQVIQTDKAPNAIGPYSQAVVAPAGSTVYLSGQIGLDPATGDLVSEQVEEQVRQAFNNMSAVIHAAGGSLHSIVKLTLFLTDLADFGIANTVMSELIPEPFPARSTVQVAALPKGALFEVEAIIVV</sequence>
<accession>A0A4V2FU11</accession>
<name>A0A4V2FU11_9BURK</name>
<dbReference type="InterPro" id="IPR035959">
    <property type="entry name" value="RutC-like_sf"/>
</dbReference>
<dbReference type="GO" id="GO:0005829">
    <property type="term" value="C:cytosol"/>
    <property type="evidence" value="ECO:0007669"/>
    <property type="project" value="TreeGrafter"/>
</dbReference>
<keyword evidence="3" id="KW-1185">Reference proteome</keyword>
<dbReference type="InterPro" id="IPR006056">
    <property type="entry name" value="RidA"/>
</dbReference>
<dbReference type="SUPFAM" id="SSF55298">
    <property type="entry name" value="YjgF-like"/>
    <property type="match status" value="1"/>
</dbReference>
<organism evidence="2 3">
    <name type="scientific">Advenella incenata</name>
    <dbReference type="NCBI Taxonomy" id="267800"/>
    <lineage>
        <taxon>Bacteria</taxon>
        <taxon>Pseudomonadati</taxon>
        <taxon>Pseudomonadota</taxon>
        <taxon>Betaproteobacteria</taxon>
        <taxon>Burkholderiales</taxon>
        <taxon>Alcaligenaceae</taxon>
    </lineage>
</organism>
<reference evidence="2 3" key="1">
    <citation type="submission" date="2019-02" db="EMBL/GenBank/DDBJ databases">
        <title>Genomic Encyclopedia of Type Strains, Phase IV (KMG-IV): sequencing the most valuable type-strain genomes for metagenomic binning, comparative biology and taxonomic classification.</title>
        <authorList>
            <person name="Goeker M."/>
        </authorList>
    </citation>
    <scope>NUCLEOTIDE SEQUENCE [LARGE SCALE GENOMIC DNA]</scope>
    <source>
        <strain evidence="2 3">DSM 23814</strain>
    </source>
</reference>
<dbReference type="InterPro" id="IPR006175">
    <property type="entry name" value="YjgF/YER057c/UK114"/>
</dbReference>
<gene>
    <name evidence="2" type="ORF">EV681_2034</name>
</gene>
<dbReference type="CDD" id="cd00448">
    <property type="entry name" value="YjgF_YER057c_UK114_family"/>
    <property type="match status" value="1"/>
</dbReference>
<comment type="similarity">
    <text evidence="1">Belongs to the RutC family.</text>
</comment>
<dbReference type="Gene3D" id="3.30.1330.40">
    <property type="entry name" value="RutC-like"/>
    <property type="match status" value="1"/>
</dbReference>
<dbReference type="GO" id="GO:0019239">
    <property type="term" value="F:deaminase activity"/>
    <property type="evidence" value="ECO:0007669"/>
    <property type="project" value="TreeGrafter"/>
</dbReference>
<dbReference type="Pfam" id="PF01042">
    <property type="entry name" value="Ribonuc_L-PSP"/>
    <property type="match status" value="1"/>
</dbReference>
<evidence type="ECO:0000313" key="3">
    <source>
        <dbReference type="Proteomes" id="UP000293398"/>
    </source>
</evidence>
<comment type="caution">
    <text evidence="2">The sequence shown here is derived from an EMBL/GenBank/DDBJ whole genome shotgun (WGS) entry which is preliminary data.</text>
</comment>
<dbReference type="AlphaFoldDB" id="A0A4V2FU11"/>
<dbReference type="OrthoDB" id="9808943at2"/>
<dbReference type="RefSeq" id="WP_128394259.1">
    <property type="nucleotide sequence ID" value="NZ_SHKO01000001.1"/>
</dbReference>